<dbReference type="Pfam" id="PF10436">
    <property type="entry name" value="BCDHK_Adom3"/>
    <property type="match status" value="1"/>
</dbReference>
<keyword evidence="3 8" id="KW-0547">Nucleotide-binding</keyword>
<reference evidence="11" key="1">
    <citation type="submission" date="2021-01" db="EMBL/GenBank/DDBJ databases">
        <authorList>
            <person name="Corre E."/>
            <person name="Pelletier E."/>
            <person name="Niang G."/>
            <person name="Scheremetjew M."/>
            <person name="Finn R."/>
            <person name="Kale V."/>
            <person name="Holt S."/>
            <person name="Cochrane G."/>
            <person name="Meng A."/>
            <person name="Brown T."/>
            <person name="Cohen L."/>
        </authorList>
    </citation>
    <scope>NUCLEOTIDE SEQUENCE</scope>
    <source>
        <strain evidence="11">CCMP 410</strain>
    </source>
</reference>
<dbReference type="InterPro" id="IPR036890">
    <property type="entry name" value="HATPase_C_sf"/>
</dbReference>
<dbReference type="SUPFAM" id="SSF69012">
    <property type="entry name" value="alpha-ketoacid dehydrogenase kinase, N-terminal domain"/>
    <property type="match status" value="1"/>
</dbReference>
<dbReference type="GO" id="GO:0004740">
    <property type="term" value="F:pyruvate dehydrogenase (acetyl-transferring) kinase activity"/>
    <property type="evidence" value="ECO:0007669"/>
    <property type="project" value="UniProtKB-EC"/>
</dbReference>
<name>A0A7S1UXM2_9STRA</name>
<keyword evidence="5 8" id="KW-0067">ATP-binding</keyword>
<feature type="domain" description="Branched-chain alpha-ketoacid dehydrogenase kinase/Pyruvate dehydrogenase kinase N-terminal" evidence="10">
    <location>
        <begin position="130"/>
        <end position="316"/>
    </location>
</feature>
<feature type="compositionally biased region" description="Polar residues" evidence="9">
    <location>
        <begin position="52"/>
        <end position="61"/>
    </location>
</feature>
<dbReference type="Gene3D" id="1.20.140.20">
    <property type="entry name" value="Alpha-ketoacid/pyruvate dehydrogenase kinase, N-terminal domain"/>
    <property type="match status" value="1"/>
</dbReference>
<evidence type="ECO:0000256" key="2">
    <source>
        <dbReference type="ARBA" id="ARBA00022679"/>
    </source>
</evidence>
<evidence type="ECO:0000256" key="5">
    <source>
        <dbReference type="ARBA" id="ARBA00022840"/>
    </source>
</evidence>
<keyword evidence="6 8" id="KW-0496">Mitochondrion</keyword>
<feature type="compositionally biased region" description="Low complexity" evidence="9">
    <location>
        <begin position="575"/>
        <end position="617"/>
    </location>
</feature>
<comment type="catalytic activity">
    <reaction evidence="7">
        <text>L-seryl-[pyruvate dehydrogenase E1 alpha subunit] + ATP = O-phospho-L-seryl-[pyruvate dehydrogenase E1 alpha subunit] + ADP + H(+)</text>
        <dbReference type="Rhea" id="RHEA:23052"/>
        <dbReference type="Rhea" id="RHEA-COMP:13689"/>
        <dbReference type="Rhea" id="RHEA-COMP:13690"/>
        <dbReference type="ChEBI" id="CHEBI:15378"/>
        <dbReference type="ChEBI" id="CHEBI:29999"/>
        <dbReference type="ChEBI" id="CHEBI:30616"/>
        <dbReference type="ChEBI" id="CHEBI:83421"/>
        <dbReference type="ChEBI" id="CHEBI:456216"/>
        <dbReference type="EC" id="2.7.11.2"/>
    </reaction>
</comment>
<dbReference type="EC" id="2.7.11.-" evidence="8"/>
<dbReference type="SUPFAM" id="SSF55874">
    <property type="entry name" value="ATPase domain of HSP90 chaperone/DNA topoisomerase II/histidine kinase"/>
    <property type="match status" value="1"/>
</dbReference>
<sequence length="650" mass="71663">MSSSLLSRHCLCGSVLRRQSVVLGGRRSLVSKTTKPRSSPAVVVQKTTNFLGTLDGQSSSSRRQHPSKPSAAESSSSKSSSVSFSSVVDEEQQEHHDDVGVDGVATANNVDVDNIDWKQLNDLAQRKPTPLRLVDMYKYATDRDPAQRLLNAQFLHKELPIRIAQRAVDLLTLPHGLNEAPSIQSVAHIYLEYMNKILKLDPPTTPQEEDKFTHLLQTFLLDRTSIPMQIAQGIQTWQGRGTNNTTSSESTTTISQSLVDDSMDPTKLQGMEDALYRFFTARVGLRLMSEHHILSCPGKRQYAWVVNSDSDDLGCIQTNCNPKTEVEKIAKQVKKQMEDLYGACPEMNIMAFDTIKLQKMTSGGKGAATLGFTYVPHHLQYMVSELLNNSCHATIKKYLAETGKTSLVGSPLSMSSSSTTDSSSSSGLPPIQVVVVNGAEDVSIKVADLGGGVPRSTMKHIWKFAHSPVFDDDDDNNDHIHHVLSAEQQRLRAAHDEEDTSLSNNMMTRAENHVRGFGLPLARIYARYFGGELTLKSMEGYGLDAYLYLPRLGDSCENLPSPVSNSPGGRDSYPTTITTSSTSNSTSSTSSSKSSSSSFSSTTNTRPFSTNSSQQQQQHHHNKSYSFQDQDEFMESETRRILNRLQGRAL</sequence>
<organism evidence="11">
    <name type="scientific">Grammatophora oceanica</name>
    <dbReference type="NCBI Taxonomy" id="210454"/>
    <lineage>
        <taxon>Eukaryota</taxon>
        <taxon>Sar</taxon>
        <taxon>Stramenopiles</taxon>
        <taxon>Ochrophyta</taxon>
        <taxon>Bacillariophyta</taxon>
        <taxon>Fragilariophyceae</taxon>
        <taxon>Fragilariophycidae</taxon>
        <taxon>Rhabdonematales</taxon>
        <taxon>Grammatophoraceae</taxon>
        <taxon>Grammatophora</taxon>
    </lineage>
</organism>
<dbReference type="GO" id="GO:0005759">
    <property type="term" value="C:mitochondrial matrix"/>
    <property type="evidence" value="ECO:0007669"/>
    <property type="project" value="UniProtKB-SubCell"/>
</dbReference>
<keyword evidence="2 8" id="KW-0808">Transferase</keyword>
<dbReference type="EMBL" id="HBGK01020365">
    <property type="protein sequence ID" value="CAD9281456.1"/>
    <property type="molecule type" value="Transcribed_RNA"/>
</dbReference>
<dbReference type="PANTHER" id="PTHR11947">
    <property type="entry name" value="PYRUVATE DEHYDROGENASE KINASE"/>
    <property type="match status" value="1"/>
</dbReference>
<feature type="region of interest" description="Disordered" evidence="9">
    <location>
        <begin position="52"/>
        <end position="101"/>
    </location>
</feature>
<dbReference type="InterPro" id="IPR039028">
    <property type="entry name" value="BCKD/PDK"/>
</dbReference>
<dbReference type="GO" id="GO:0005524">
    <property type="term" value="F:ATP binding"/>
    <property type="evidence" value="ECO:0007669"/>
    <property type="project" value="UniProtKB-UniRule"/>
</dbReference>
<evidence type="ECO:0000256" key="9">
    <source>
        <dbReference type="SAM" id="MobiDB-lite"/>
    </source>
</evidence>
<comment type="similarity">
    <text evidence="1 8">Belongs to the PDK/BCKDK protein kinase family.</text>
</comment>
<dbReference type="InterPro" id="IPR036784">
    <property type="entry name" value="AK/P_DHK_N_sf"/>
</dbReference>
<dbReference type="PANTHER" id="PTHR11947:SF3">
    <property type="entry name" value="[PYRUVATE DEHYDROGENASE (ACETYL-TRANSFERRING)] KINASE, MITOCHONDRIAL"/>
    <property type="match status" value="1"/>
</dbReference>
<accession>A0A7S1UXM2</accession>
<evidence type="ECO:0000259" key="10">
    <source>
        <dbReference type="Pfam" id="PF10436"/>
    </source>
</evidence>
<evidence type="ECO:0000313" key="11">
    <source>
        <dbReference type="EMBL" id="CAD9281456.1"/>
    </source>
</evidence>
<dbReference type="Gene3D" id="3.30.565.10">
    <property type="entry name" value="Histidine kinase-like ATPase, C-terminal domain"/>
    <property type="match status" value="1"/>
</dbReference>
<proteinExistence type="inferred from homology"/>
<dbReference type="AlphaFoldDB" id="A0A7S1UXM2"/>
<dbReference type="GO" id="GO:0010906">
    <property type="term" value="P:regulation of glucose metabolic process"/>
    <property type="evidence" value="ECO:0007669"/>
    <property type="project" value="TreeGrafter"/>
</dbReference>
<evidence type="ECO:0000256" key="8">
    <source>
        <dbReference type="RuleBase" id="RU366032"/>
    </source>
</evidence>
<evidence type="ECO:0000256" key="4">
    <source>
        <dbReference type="ARBA" id="ARBA00022777"/>
    </source>
</evidence>
<evidence type="ECO:0000256" key="7">
    <source>
        <dbReference type="ARBA" id="ARBA00048201"/>
    </source>
</evidence>
<feature type="region of interest" description="Disordered" evidence="9">
    <location>
        <begin position="559"/>
        <end position="632"/>
    </location>
</feature>
<protein>
    <recommendedName>
        <fullName evidence="8">Protein-serine/threonine kinase</fullName>
        <ecNumber evidence="8">2.7.11.-</ecNumber>
    </recommendedName>
</protein>
<evidence type="ECO:0000256" key="6">
    <source>
        <dbReference type="ARBA" id="ARBA00023128"/>
    </source>
</evidence>
<feature type="compositionally biased region" description="Low complexity" evidence="9">
    <location>
        <begin position="67"/>
        <end position="87"/>
    </location>
</feature>
<dbReference type="InterPro" id="IPR018955">
    <property type="entry name" value="BCDHK/PDK_N"/>
</dbReference>
<gene>
    <name evidence="11" type="ORF">GOCE00092_LOCUS10366</name>
</gene>
<evidence type="ECO:0000256" key="3">
    <source>
        <dbReference type="ARBA" id="ARBA00022741"/>
    </source>
</evidence>
<keyword evidence="4 8" id="KW-0418">Kinase</keyword>
<comment type="subcellular location">
    <subcellularLocation>
        <location evidence="8">Mitochondrion matrix</location>
    </subcellularLocation>
</comment>
<evidence type="ECO:0000256" key="1">
    <source>
        <dbReference type="ARBA" id="ARBA00006155"/>
    </source>
</evidence>